<dbReference type="InterPro" id="IPR011330">
    <property type="entry name" value="Glyco_hydro/deAcase_b/a-brl"/>
</dbReference>
<name>A0A0D3K0N6_EMIH1</name>
<reference evidence="2" key="2">
    <citation type="submission" date="2024-10" db="UniProtKB">
        <authorList>
            <consortium name="EnsemblProtists"/>
        </authorList>
    </citation>
    <scope>IDENTIFICATION</scope>
</reference>
<accession>A0A0D3K0N6</accession>
<dbReference type="GeneID" id="19046670"/>
<dbReference type="HOGENOM" id="CLU_101988_0_0_1"/>
<keyword evidence="3" id="KW-1185">Reference proteome</keyword>
<dbReference type="STRING" id="2903.R1F265"/>
<sequence length="238" mass="26016">MVSRIGSRRLCAAARFLIPRYRSTLFFSEVPPGGCARVALTIDDGICRGEAADSLAPAVVELLQRHGARATFFVCSDYCSPDAAAALLAAGCELGNHLKRDQPYALAAADAFEADLLECDELIRRCHAETPPPTGAAERGRWYRSPQGVLTRRMRDVLARQRGMVHVLGDAYCDDWAVDDPAFISRTLLRMAQPGSIIIMHMPEAKCRRWCLDALRLLLEGLGERGLACVTLSELAAS</sequence>
<dbReference type="InterPro" id="IPR002509">
    <property type="entry name" value="NODB_dom"/>
</dbReference>
<dbReference type="Proteomes" id="UP000013827">
    <property type="component" value="Unassembled WGS sequence"/>
</dbReference>
<protein>
    <recommendedName>
        <fullName evidence="1">NodB homology domain-containing protein</fullName>
    </recommendedName>
</protein>
<organism evidence="2 3">
    <name type="scientific">Emiliania huxleyi (strain CCMP1516)</name>
    <dbReference type="NCBI Taxonomy" id="280463"/>
    <lineage>
        <taxon>Eukaryota</taxon>
        <taxon>Haptista</taxon>
        <taxon>Haptophyta</taxon>
        <taxon>Prymnesiophyceae</taxon>
        <taxon>Isochrysidales</taxon>
        <taxon>Noelaerhabdaceae</taxon>
        <taxon>Emiliania</taxon>
    </lineage>
</organism>
<dbReference type="Pfam" id="PF01522">
    <property type="entry name" value="Polysacc_deac_1"/>
    <property type="match status" value="1"/>
</dbReference>
<dbReference type="EnsemblProtists" id="EOD29321">
    <property type="protein sequence ID" value="EOD29321"/>
    <property type="gene ID" value="EMIHUDRAFT_99741"/>
</dbReference>
<dbReference type="PANTHER" id="PTHR10587">
    <property type="entry name" value="GLYCOSYL TRANSFERASE-RELATED"/>
    <property type="match status" value="1"/>
</dbReference>
<dbReference type="RefSeq" id="XP_005781750.1">
    <property type="nucleotide sequence ID" value="XM_005781693.1"/>
</dbReference>
<dbReference type="GO" id="GO:0004099">
    <property type="term" value="F:chitin deacetylase activity"/>
    <property type="evidence" value="ECO:0007669"/>
    <property type="project" value="UniProtKB-ARBA"/>
</dbReference>
<dbReference type="Gene3D" id="3.20.20.370">
    <property type="entry name" value="Glycoside hydrolase/deacetylase"/>
    <property type="match status" value="1"/>
</dbReference>
<dbReference type="KEGG" id="ehx:EMIHUDRAFT_99741"/>
<evidence type="ECO:0000313" key="2">
    <source>
        <dbReference type="EnsemblProtists" id="EOD29321"/>
    </source>
</evidence>
<dbReference type="OMA" id="IDDGICR"/>
<evidence type="ECO:0000259" key="1">
    <source>
        <dbReference type="Pfam" id="PF01522"/>
    </source>
</evidence>
<reference evidence="3" key="1">
    <citation type="journal article" date="2013" name="Nature">
        <title>Pan genome of the phytoplankton Emiliania underpins its global distribution.</title>
        <authorList>
            <person name="Read B.A."/>
            <person name="Kegel J."/>
            <person name="Klute M.J."/>
            <person name="Kuo A."/>
            <person name="Lefebvre S.C."/>
            <person name="Maumus F."/>
            <person name="Mayer C."/>
            <person name="Miller J."/>
            <person name="Monier A."/>
            <person name="Salamov A."/>
            <person name="Young J."/>
            <person name="Aguilar M."/>
            <person name="Claverie J.M."/>
            <person name="Frickenhaus S."/>
            <person name="Gonzalez K."/>
            <person name="Herman E.K."/>
            <person name="Lin Y.C."/>
            <person name="Napier J."/>
            <person name="Ogata H."/>
            <person name="Sarno A.F."/>
            <person name="Shmutz J."/>
            <person name="Schroeder D."/>
            <person name="de Vargas C."/>
            <person name="Verret F."/>
            <person name="von Dassow P."/>
            <person name="Valentin K."/>
            <person name="Van de Peer Y."/>
            <person name="Wheeler G."/>
            <person name="Dacks J.B."/>
            <person name="Delwiche C.F."/>
            <person name="Dyhrman S.T."/>
            <person name="Glockner G."/>
            <person name="John U."/>
            <person name="Richards T."/>
            <person name="Worden A.Z."/>
            <person name="Zhang X."/>
            <person name="Grigoriev I.V."/>
            <person name="Allen A.E."/>
            <person name="Bidle K."/>
            <person name="Borodovsky M."/>
            <person name="Bowler C."/>
            <person name="Brownlee C."/>
            <person name="Cock J.M."/>
            <person name="Elias M."/>
            <person name="Gladyshev V.N."/>
            <person name="Groth M."/>
            <person name="Guda C."/>
            <person name="Hadaegh A."/>
            <person name="Iglesias-Rodriguez M.D."/>
            <person name="Jenkins J."/>
            <person name="Jones B.M."/>
            <person name="Lawson T."/>
            <person name="Leese F."/>
            <person name="Lindquist E."/>
            <person name="Lobanov A."/>
            <person name="Lomsadze A."/>
            <person name="Malik S.B."/>
            <person name="Marsh M.E."/>
            <person name="Mackinder L."/>
            <person name="Mock T."/>
            <person name="Mueller-Roeber B."/>
            <person name="Pagarete A."/>
            <person name="Parker M."/>
            <person name="Probert I."/>
            <person name="Quesneville H."/>
            <person name="Raines C."/>
            <person name="Rensing S.A."/>
            <person name="Riano-Pachon D.M."/>
            <person name="Richier S."/>
            <person name="Rokitta S."/>
            <person name="Shiraiwa Y."/>
            <person name="Soanes D.M."/>
            <person name="van der Giezen M."/>
            <person name="Wahlund T.M."/>
            <person name="Williams B."/>
            <person name="Wilson W."/>
            <person name="Wolfe G."/>
            <person name="Wurch L.L."/>
        </authorList>
    </citation>
    <scope>NUCLEOTIDE SEQUENCE</scope>
</reference>
<dbReference type="SUPFAM" id="SSF88713">
    <property type="entry name" value="Glycoside hydrolase/deacetylase"/>
    <property type="match status" value="1"/>
</dbReference>
<dbReference type="GO" id="GO:0005975">
    <property type="term" value="P:carbohydrate metabolic process"/>
    <property type="evidence" value="ECO:0007669"/>
    <property type="project" value="InterPro"/>
</dbReference>
<proteinExistence type="predicted"/>
<dbReference type="PaxDb" id="2903-EOD29321"/>
<dbReference type="PANTHER" id="PTHR10587:SF137">
    <property type="entry name" value="4-DEOXY-4-FORMAMIDO-L-ARABINOSE-PHOSPHOUNDECAPRENOL DEFORMYLASE ARND-RELATED"/>
    <property type="match status" value="1"/>
</dbReference>
<evidence type="ECO:0000313" key="3">
    <source>
        <dbReference type="Proteomes" id="UP000013827"/>
    </source>
</evidence>
<dbReference type="AlphaFoldDB" id="A0A0D3K0N6"/>
<feature type="domain" description="NodB homology" evidence="1">
    <location>
        <begin position="35"/>
        <end position="159"/>
    </location>
</feature>
<dbReference type="InterPro" id="IPR050248">
    <property type="entry name" value="Polysacc_deacetylase_ArnD"/>
</dbReference>